<evidence type="ECO:0000256" key="1">
    <source>
        <dbReference type="SAM" id="MobiDB-lite"/>
    </source>
</evidence>
<feature type="region of interest" description="Disordered" evidence="1">
    <location>
        <begin position="1"/>
        <end position="104"/>
    </location>
</feature>
<evidence type="ECO:0000313" key="2">
    <source>
        <dbReference type="EMBL" id="KLU82064.1"/>
    </source>
</evidence>
<dbReference type="STRING" id="644358.A0A0C4DMX6"/>
<evidence type="ECO:0000313" key="4">
    <source>
        <dbReference type="Proteomes" id="UP000011715"/>
    </source>
</evidence>
<dbReference type="EMBL" id="GL876966">
    <property type="protein sequence ID" value="KLU82064.1"/>
    <property type="molecule type" value="Genomic_DNA"/>
</dbReference>
<gene>
    <name evidence="2" type="ORF">MAPG_01143</name>
</gene>
<reference evidence="4" key="1">
    <citation type="submission" date="2010-05" db="EMBL/GenBank/DDBJ databases">
        <title>The genome sequence of Magnaporthe poae strain ATCC 64411.</title>
        <authorList>
            <person name="Ma L.-J."/>
            <person name="Dead R."/>
            <person name="Young S."/>
            <person name="Zeng Q."/>
            <person name="Koehrsen M."/>
            <person name="Alvarado L."/>
            <person name="Berlin A."/>
            <person name="Chapman S.B."/>
            <person name="Chen Z."/>
            <person name="Freedman E."/>
            <person name="Gellesch M."/>
            <person name="Goldberg J."/>
            <person name="Griggs A."/>
            <person name="Gujja S."/>
            <person name="Heilman E.R."/>
            <person name="Heiman D."/>
            <person name="Hepburn T."/>
            <person name="Howarth C."/>
            <person name="Jen D."/>
            <person name="Larson L."/>
            <person name="Mehta T."/>
            <person name="Neiman D."/>
            <person name="Pearson M."/>
            <person name="Roberts A."/>
            <person name="Saif S."/>
            <person name="Shea T."/>
            <person name="Shenoy N."/>
            <person name="Sisk P."/>
            <person name="Stolte C."/>
            <person name="Sykes S."/>
            <person name="Walk T."/>
            <person name="White J."/>
            <person name="Yandava C."/>
            <person name="Haas B."/>
            <person name="Nusbaum C."/>
            <person name="Birren B."/>
        </authorList>
    </citation>
    <scope>NUCLEOTIDE SEQUENCE [LARGE SCALE GENOMIC DNA]</scope>
    <source>
        <strain evidence="4">ATCC 64411 / 73-15</strain>
    </source>
</reference>
<protein>
    <submittedName>
        <fullName evidence="2 3">Uncharacterized protein</fullName>
    </submittedName>
</protein>
<evidence type="ECO:0000313" key="3">
    <source>
        <dbReference type="EnsemblFungi" id="MAPG_01143T0"/>
    </source>
</evidence>
<reference evidence="3" key="4">
    <citation type="journal article" date="2015" name="G3 (Bethesda)">
        <title>Genome sequences of three phytopathogenic species of the Magnaporthaceae family of fungi.</title>
        <authorList>
            <person name="Okagaki L.H."/>
            <person name="Nunes C.C."/>
            <person name="Sailsbery J."/>
            <person name="Clay B."/>
            <person name="Brown D."/>
            <person name="John T."/>
            <person name="Oh Y."/>
            <person name="Young N."/>
            <person name="Fitzgerald M."/>
            <person name="Haas B.J."/>
            <person name="Zeng Q."/>
            <person name="Young S."/>
            <person name="Adiconis X."/>
            <person name="Fan L."/>
            <person name="Levin J.Z."/>
            <person name="Mitchell T.K."/>
            <person name="Okubara P.A."/>
            <person name="Farman M.L."/>
            <person name="Kohn L.M."/>
            <person name="Birren B."/>
            <person name="Ma L.-J."/>
            <person name="Dean R.A."/>
        </authorList>
    </citation>
    <scope>NUCLEOTIDE SEQUENCE</scope>
    <source>
        <strain evidence="3">ATCC 64411 / 73-15</strain>
    </source>
</reference>
<reference evidence="3" key="5">
    <citation type="submission" date="2015-06" db="UniProtKB">
        <authorList>
            <consortium name="EnsemblFungi"/>
        </authorList>
    </citation>
    <scope>IDENTIFICATION</scope>
    <source>
        <strain evidence="3">ATCC 64411</strain>
    </source>
</reference>
<name>A0A0C4DMX6_MAGP6</name>
<organism evidence="3 4">
    <name type="scientific">Magnaporthiopsis poae (strain ATCC 64411 / 73-15)</name>
    <name type="common">Kentucky bluegrass fungus</name>
    <name type="synonym">Magnaporthe poae</name>
    <dbReference type="NCBI Taxonomy" id="644358"/>
    <lineage>
        <taxon>Eukaryota</taxon>
        <taxon>Fungi</taxon>
        <taxon>Dikarya</taxon>
        <taxon>Ascomycota</taxon>
        <taxon>Pezizomycotina</taxon>
        <taxon>Sordariomycetes</taxon>
        <taxon>Sordariomycetidae</taxon>
        <taxon>Magnaporthales</taxon>
        <taxon>Magnaporthaceae</taxon>
        <taxon>Magnaporthiopsis</taxon>
    </lineage>
</organism>
<feature type="compositionally biased region" description="Low complexity" evidence="1">
    <location>
        <begin position="1"/>
        <end position="37"/>
    </location>
</feature>
<dbReference type="VEuPathDB" id="FungiDB:MAPG_01143"/>
<dbReference type="EMBL" id="ADBL01000269">
    <property type="status" value="NOT_ANNOTATED_CDS"/>
    <property type="molecule type" value="Genomic_DNA"/>
</dbReference>
<sequence>MAQKPQGSGASDGQAASARGAADTASSSKQSNSAHSSVLPRMSDPGPSHGHAAATSEPMAKSNSSGSNPPSTKDAAGSTASPYGTRSRNRNGSSRPNYAEDKDIDMEIFELYPGRADDDAKKASRPV</sequence>
<feature type="compositionally biased region" description="Polar residues" evidence="1">
    <location>
        <begin position="61"/>
        <end position="71"/>
    </location>
</feature>
<dbReference type="OrthoDB" id="336088at2759"/>
<dbReference type="EnsemblFungi" id="MAPG_01143T0">
    <property type="protein sequence ID" value="MAPG_01143T0"/>
    <property type="gene ID" value="MAPG_01143"/>
</dbReference>
<dbReference type="Proteomes" id="UP000011715">
    <property type="component" value="Unassembled WGS sequence"/>
</dbReference>
<keyword evidence="4" id="KW-1185">Reference proteome</keyword>
<reference evidence="2" key="3">
    <citation type="submission" date="2011-03" db="EMBL/GenBank/DDBJ databases">
        <title>Annotation of Magnaporthe poae ATCC 64411.</title>
        <authorList>
            <person name="Ma L.-J."/>
            <person name="Dead R."/>
            <person name="Young S.K."/>
            <person name="Zeng Q."/>
            <person name="Gargeya S."/>
            <person name="Fitzgerald M."/>
            <person name="Haas B."/>
            <person name="Abouelleil A."/>
            <person name="Alvarado L."/>
            <person name="Arachchi H.M."/>
            <person name="Berlin A."/>
            <person name="Brown A."/>
            <person name="Chapman S.B."/>
            <person name="Chen Z."/>
            <person name="Dunbar C."/>
            <person name="Freedman E."/>
            <person name="Gearin G."/>
            <person name="Gellesch M."/>
            <person name="Goldberg J."/>
            <person name="Griggs A."/>
            <person name="Gujja S."/>
            <person name="Heiman D."/>
            <person name="Howarth C."/>
            <person name="Larson L."/>
            <person name="Lui A."/>
            <person name="MacDonald P.J.P."/>
            <person name="Mehta T."/>
            <person name="Montmayeur A."/>
            <person name="Murphy C."/>
            <person name="Neiman D."/>
            <person name="Pearson M."/>
            <person name="Priest M."/>
            <person name="Roberts A."/>
            <person name="Saif S."/>
            <person name="Shea T."/>
            <person name="Shenoy N."/>
            <person name="Sisk P."/>
            <person name="Stolte C."/>
            <person name="Sykes S."/>
            <person name="Yandava C."/>
            <person name="Wortman J."/>
            <person name="Nusbaum C."/>
            <person name="Birren B."/>
        </authorList>
    </citation>
    <scope>NUCLEOTIDE SEQUENCE</scope>
    <source>
        <strain evidence="2">ATCC 64411</strain>
    </source>
</reference>
<reference evidence="2" key="2">
    <citation type="submission" date="2010-05" db="EMBL/GenBank/DDBJ databases">
        <title>The Genome Sequence of Magnaporthe poae strain ATCC 64411.</title>
        <authorList>
            <consortium name="The Broad Institute Genome Sequencing Platform"/>
            <consortium name="Broad Institute Genome Sequencing Center for Infectious Disease"/>
            <person name="Ma L.-J."/>
            <person name="Dead R."/>
            <person name="Young S."/>
            <person name="Zeng Q."/>
            <person name="Koehrsen M."/>
            <person name="Alvarado L."/>
            <person name="Berlin A."/>
            <person name="Chapman S.B."/>
            <person name="Chen Z."/>
            <person name="Freedman E."/>
            <person name="Gellesch M."/>
            <person name="Goldberg J."/>
            <person name="Griggs A."/>
            <person name="Gujja S."/>
            <person name="Heilman E.R."/>
            <person name="Heiman D."/>
            <person name="Hepburn T."/>
            <person name="Howarth C."/>
            <person name="Jen D."/>
            <person name="Larson L."/>
            <person name="Mehta T."/>
            <person name="Neiman D."/>
            <person name="Pearson M."/>
            <person name="Roberts A."/>
            <person name="Saif S."/>
            <person name="Shea T."/>
            <person name="Shenoy N."/>
            <person name="Sisk P."/>
            <person name="Stolte C."/>
            <person name="Sykes S."/>
            <person name="Walk T."/>
            <person name="White J."/>
            <person name="Yandava C."/>
            <person name="Haas B."/>
            <person name="Nusbaum C."/>
            <person name="Birren B."/>
        </authorList>
    </citation>
    <scope>NUCLEOTIDE SEQUENCE</scope>
    <source>
        <strain evidence="2">ATCC 64411</strain>
    </source>
</reference>
<accession>A0A0C4DMX6</accession>
<dbReference type="AlphaFoldDB" id="A0A0C4DMX6"/>
<proteinExistence type="predicted"/>